<keyword evidence="3 7" id="KW-1133">Transmembrane helix</keyword>
<sequence length="837" mass="88928">MVLTLCPSAAGIRRPQAASSPAAASSSAARLHAARPAAAARRRLQRAAAEKEGGATQQADGEQLRVPDTPPAPAGAGAASSSSSAQQQPQASAASQLNQAETLSVEEIQRRAAALRQQKAGAEAKDGLLEGVAEEIGLIKWPAPVKAVIQTVLVIAIVAGTAAGLLAVNGLLNELGKLWDPVQSFCKAGWQASASSEPPLADPKHSASTKLRRVQQRNDQLRRLFSLPATEALVEDFSCALKKKMLLQGRMYVFEEHICFYTNLFGYVKLKCIPLSEVSDVKKMKNVGFANSIEVTWGPNNKREFFTSFLHRGEAYRLIMAQWRQCSDLAPPSPVAPQQPAADSSVQASGLSGRTKRLLRGMGSLVSRSSLQCGEDGGGLRSSVSGTADSISFLAGLPPLESLAEEAPLPEGMAPAPASSSGGEEGSGLGAEPSFASRRQLGCESSFVVLDGSPGAAGSAATSTQSSPVRAPRPVNSDAAEVAGGGKAPQYTLEFQAVSDQQLQRELENDLSSSTEPAPAVDAALQPVLDFDLGCTPLQFWGRFLSNSSDFLVRFHESRGDSAIRLGKWTRHYKVGLVRDLQFITPVKAKIGPPQAMCHQTQRLQVFAGQHIVLETSQVMSEIPYSDHFSVETRWDIVPGGEGGCHVTMRAKVPFSKATMWKKFIEKGSMDQLLESMQAYSKMKQQLAAVREGPPPPAVQRLALAAFGALTAVLAWLASRTAAAARAAWAHPGHLLLCCIGCVIVAMQVALLLEHRQEHRRTPMPDAAAATALAVAGPEAAAQAAATLRREVANLQQTLQQLHMQGEAWQDQLQNALASAAELAQRLPQHAWGDGPA</sequence>
<keyword evidence="2 7" id="KW-0812">Transmembrane</keyword>
<feature type="domain" description="VASt" evidence="8">
    <location>
        <begin position="524"/>
        <end position="685"/>
    </location>
</feature>
<feature type="transmembrane region" description="Helical" evidence="7">
    <location>
        <begin position="734"/>
        <end position="753"/>
    </location>
</feature>
<organism evidence="9 10">
    <name type="scientific">Chlorella ohadii</name>
    <dbReference type="NCBI Taxonomy" id="2649997"/>
    <lineage>
        <taxon>Eukaryota</taxon>
        <taxon>Viridiplantae</taxon>
        <taxon>Chlorophyta</taxon>
        <taxon>core chlorophytes</taxon>
        <taxon>Trebouxiophyceae</taxon>
        <taxon>Chlorellales</taxon>
        <taxon>Chlorellaceae</taxon>
        <taxon>Chlorella clade</taxon>
        <taxon>Chlorella</taxon>
    </lineage>
</organism>
<dbReference type="AlphaFoldDB" id="A0AAD5DKI8"/>
<dbReference type="InterPro" id="IPR031968">
    <property type="entry name" value="VASt"/>
</dbReference>
<feature type="region of interest" description="Disordered" evidence="6">
    <location>
        <begin position="410"/>
        <end position="433"/>
    </location>
</feature>
<accession>A0AAD5DKI8</accession>
<dbReference type="CDD" id="cd13220">
    <property type="entry name" value="PH-GRAM_GRAMDC"/>
    <property type="match status" value="1"/>
</dbReference>
<reference evidence="9" key="1">
    <citation type="submission" date="2020-11" db="EMBL/GenBank/DDBJ databases">
        <title>Chlorella ohadii genome sequencing and assembly.</title>
        <authorList>
            <person name="Murik O."/>
            <person name="Treves H."/>
            <person name="Kedem I."/>
            <person name="Shotland Y."/>
            <person name="Kaplan A."/>
        </authorList>
    </citation>
    <scope>NUCLEOTIDE SEQUENCE</scope>
    <source>
        <strain evidence="9">1</strain>
    </source>
</reference>
<feature type="region of interest" description="Disordered" evidence="6">
    <location>
        <begin position="330"/>
        <end position="351"/>
    </location>
</feature>
<dbReference type="InterPro" id="IPR004182">
    <property type="entry name" value="GRAM"/>
</dbReference>
<evidence type="ECO:0000256" key="6">
    <source>
        <dbReference type="SAM" id="MobiDB-lite"/>
    </source>
</evidence>
<feature type="coiled-coil region" evidence="5">
    <location>
        <begin position="98"/>
        <end position="125"/>
    </location>
</feature>
<dbReference type="Pfam" id="PF02893">
    <property type="entry name" value="GRAM"/>
    <property type="match status" value="1"/>
</dbReference>
<evidence type="ECO:0000256" key="3">
    <source>
        <dbReference type="ARBA" id="ARBA00022989"/>
    </source>
</evidence>
<evidence type="ECO:0000256" key="5">
    <source>
        <dbReference type="SAM" id="Coils"/>
    </source>
</evidence>
<feature type="compositionally biased region" description="Low complexity" evidence="6">
    <location>
        <begin position="455"/>
        <end position="468"/>
    </location>
</feature>
<dbReference type="InterPro" id="IPR011993">
    <property type="entry name" value="PH-like_dom_sf"/>
</dbReference>
<feature type="transmembrane region" description="Helical" evidence="7">
    <location>
        <begin position="702"/>
        <end position="722"/>
    </location>
</feature>
<dbReference type="PANTHER" id="PTHR47666:SF1">
    <property type="entry name" value="PROTEIN VASCULAR ASSOCIATED DEATH 1, CHLOROPLASTIC"/>
    <property type="match status" value="1"/>
</dbReference>
<dbReference type="GO" id="GO:0016020">
    <property type="term" value="C:membrane"/>
    <property type="evidence" value="ECO:0007669"/>
    <property type="project" value="UniProtKB-SubCell"/>
</dbReference>
<dbReference type="PANTHER" id="PTHR47666">
    <property type="entry name" value="PROTEIN VASCULAR ASSOCIATED DEATH 1, CHLOROPLASTIC"/>
    <property type="match status" value="1"/>
</dbReference>
<protein>
    <recommendedName>
        <fullName evidence="8">VASt domain-containing protein</fullName>
    </recommendedName>
</protein>
<name>A0AAD5DKI8_9CHLO</name>
<evidence type="ECO:0000256" key="1">
    <source>
        <dbReference type="ARBA" id="ARBA00004167"/>
    </source>
</evidence>
<comment type="subcellular location">
    <subcellularLocation>
        <location evidence="1">Membrane</location>
        <topology evidence="1">Single-pass membrane protein</topology>
    </subcellularLocation>
</comment>
<feature type="region of interest" description="Disordered" evidence="6">
    <location>
        <begin position="12"/>
        <end position="98"/>
    </location>
</feature>
<dbReference type="SMART" id="SM00568">
    <property type="entry name" value="GRAM"/>
    <property type="match status" value="1"/>
</dbReference>
<proteinExistence type="predicted"/>
<evidence type="ECO:0000313" key="10">
    <source>
        <dbReference type="Proteomes" id="UP001205105"/>
    </source>
</evidence>
<dbReference type="Proteomes" id="UP001205105">
    <property type="component" value="Unassembled WGS sequence"/>
</dbReference>
<gene>
    <name evidence="9" type="ORF">COHA_007600</name>
</gene>
<evidence type="ECO:0000259" key="8">
    <source>
        <dbReference type="PROSITE" id="PS51778"/>
    </source>
</evidence>
<feature type="compositionally biased region" description="Low complexity" evidence="6">
    <location>
        <begin position="410"/>
        <end position="422"/>
    </location>
</feature>
<feature type="compositionally biased region" description="Low complexity" evidence="6">
    <location>
        <begin position="13"/>
        <end position="39"/>
    </location>
</feature>
<keyword evidence="10" id="KW-1185">Reference proteome</keyword>
<keyword evidence="5" id="KW-0175">Coiled coil</keyword>
<dbReference type="EMBL" id="JADXDR010000121">
    <property type="protein sequence ID" value="KAI7838631.1"/>
    <property type="molecule type" value="Genomic_DNA"/>
</dbReference>
<dbReference type="Pfam" id="PF16016">
    <property type="entry name" value="VASt"/>
    <property type="match status" value="1"/>
</dbReference>
<dbReference type="PROSITE" id="PS51778">
    <property type="entry name" value="VAST"/>
    <property type="match status" value="1"/>
</dbReference>
<feature type="compositionally biased region" description="Low complexity" evidence="6">
    <location>
        <begin position="74"/>
        <end position="96"/>
    </location>
</feature>
<evidence type="ECO:0000256" key="2">
    <source>
        <dbReference type="ARBA" id="ARBA00022692"/>
    </source>
</evidence>
<comment type="caution">
    <text evidence="9">The sequence shown here is derived from an EMBL/GenBank/DDBJ whole genome shotgun (WGS) entry which is preliminary data.</text>
</comment>
<evidence type="ECO:0000256" key="4">
    <source>
        <dbReference type="ARBA" id="ARBA00023136"/>
    </source>
</evidence>
<dbReference type="Gene3D" id="2.30.29.30">
    <property type="entry name" value="Pleckstrin-homology domain (PH domain)/Phosphotyrosine-binding domain (PTB)"/>
    <property type="match status" value="1"/>
</dbReference>
<feature type="coiled-coil region" evidence="5">
    <location>
        <begin position="785"/>
        <end position="812"/>
    </location>
</feature>
<keyword evidence="4 7" id="KW-0472">Membrane</keyword>
<evidence type="ECO:0000256" key="7">
    <source>
        <dbReference type="SAM" id="Phobius"/>
    </source>
</evidence>
<feature type="region of interest" description="Disordered" evidence="6">
    <location>
        <begin position="455"/>
        <end position="483"/>
    </location>
</feature>
<evidence type="ECO:0000313" key="9">
    <source>
        <dbReference type="EMBL" id="KAI7838631.1"/>
    </source>
</evidence>